<dbReference type="PANTHER" id="PTHR41244:SF1">
    <property type="entry name" value="GLYCOSYLTRANSFERASE"/>
    <property type="match status" value="1"/>
</dbReference>
<sequence>MSRKNIVLTMFLLLCVSTSVYSQQKKISNGKYQIAVYYFPDYHVDKRNEAYRGKNWTEWELVKKAKPRFEGHHQPKVPLWGYTDEANPVDMAQKIQAASTHGINAFIFDWYYYNDGPFLQRGLEDGFMKAKNNRLMKFSLMWANHDWLDLHPSTHGQAQKLMYPGKITPETWDKMTDYIITKYFKHPSYWKIDGCPYFSIYDLGNFLNSFGSQEAAARAIADFRAKTKKAGFKDLNINAVVWGNTILPGEKTIISPDVLIKNLGFNSVTDYVWIHHVVLSNFPTNAYDSVKNVYFKYALSASEKFNVPYYPNVSMGWDSSPRTNQENSWGNFGYPYTPIIIGNTPMAFKNALIEAKDFMDNHLTKTKILTINSWNEWTEGSYLEPDTSNKFGYLEAIKQVFVDKQE</sequence>
<dbReference type="Gene3D" id="3.20.20.80">
    <property type="entry name" value="Glycosidases"/>
    <property type="match status" value="1"/>
</dbReference>
<evidence type="ECO:0000256" key="1">
    <source>
        <dbReference type="SAM" id="SignalP"/>
    </source>
</evidence>
<dbReference type="EMBL" id="JACHCA010000012">
    <property type="protein sequence ID" value="MBB6129977.1"/>
    <property type="molecule type" value="Genomic_DNA"/>
</dbReference>
<comment type="caution">
    <text evidence="2">The sequence shown here is derived from an EMBL/GenBank/DDBJ whole genome shotgun (WGS) entry which is preliminary data.</text>
</comment>
<feature type="signal peptide" evidence="1">
    <location>
        <begin position="1"/>
        <end position="22"/>
    </location>
</feature>
<dbReference type="CDD" id="cd11579">
    <property type="entry name" value="Glyco_tran_WbsX"/>
    <property type="match status" value="1"/>
</dbReference>
<dbReference type="InterPro" id="IPR032719">
    <property type="entry name" value="WbsX"/>
</dbReference>
<name>A0A841JGC6_9SPHI</name>
<protein>
    <recommendedName>
        <fullName evidence="4">Glycosyltransferase WbsX</fullName>
    </recommendedName>
</protein>
<dbReference type="Proteomes" id="UP000548326">
    <property type="component" value="Unassembled WGS sequence"/>
</dbReference>
<keyword evidence="1" id="KW-0732">Signal</keyword>
<evidence type="ECO:0000313" key="2">
    <source>
        <dbReference type="EMBL" id="MBB6129977.1"/>
    </source>
</evidence>
<proteinExistence type="predicted"/>
<evidence type="ECO:0000313" key="3">
    <source>
        <dbReference type="Proteomes" id="UP000548326"/>
    </source>
</evidence>
<dbReference type="Pfam" id="PF14307">
    <property type="entry name" value="Glyco_tran_WbsX"/>
    <property type="match status" value="1"/>
</dbReference>
<feature type="chain" id="PRO_5032357834" description="Glycosyltransferase WbsX" evidence="1">
    <location>
        <begin position="23"/>
        <end position="406"/>
    </location>
</feature>
<dbReference type="RefSeq" id="WP_183588910.1">
    <property type="nucleotide sequence ID" value="NZ_JACHCA010000012.1"/>
</dbReference>
<dbReference type="PANTHER" id="PTHR41244">
    <property type="entry name" value="RHAMNAN SYNTHESIS F"/>
    <property type="match status" value="1"/>
</dbReference>
<accession>A0A841JGC6</accession>
<reference evidence="2 3" key="1">
    <citation type="submission" date="2020-08" db="EMBL/GenBank/DDBJ databases">
        <title>Genomic Encyclopedia of Type Strains, Phase IV (KMG-V): Genome sequencing to study the core and pangenomes of soil and plant-associated prokaryotes.</title>
        <authorList>
            <person name="Whitman W."/>
        </authorList>
    </citation>
    <scope>NUCLEOTIDE SEQUENCE [LARGE SCALE GENOMIC DNA]</scope>
    <source>
        <strain evidence="2 3">MP601</strain>
    </source>
</reference>
<gene>
    <name evidence="2" type="ORF">HDF22_004114</name>
</gene>
<evidence type="ECO:0008006" key="4">
    <source>
        <dbReference type="Google" id="ProtNLM"/>
    </source>
</evidence>
<dbReference type="AlphaFoldDB" id="A0A841JGC6"/>
<organism evidence="2 3">
    <name type="scientific">Mucilaginibacter lappiensis</name>
    <dbReference type="NCBI Taxonomy" id="354630"/>
    <lineage>
        <taxon>Bacteria</taxon>
        <taxon>Pseudomonadati</taxon>
        <taxon>Bacteroidota</taxon>
        <taxon>Sphingobacteriia</taxon>
        <taxon>Sphingobacteriales</taxon>
        <taxon>Sphingobacteriaceae</taxon>
        <taxon>Mucilaginibacter</taxon>
    </lineage>
</organism>